<comment type="caution">
    <text evidence="5">The sequence shown here is derived from an EMBL/GenBank/DDBJ whole genome shotgun (WGS) entry which is preliminary data.</text>
</comment>
<dbReference type="SUPFAM" id="SSF46785">
    <property type="entry name" value="Winged helix' DNA-binding domain"/>
    <property type="match status" value="1"/>
</dbReference>
<evidence type="ECO:0000259" key="4">
    <source>
        <dbReference type="PROSITE" id="PS50995"/>
    </source>
</evidence>
<keyword evidence="2" id="KW-0238">DNA-binding</keyword>
<dbReference type="RefSeq" id="WP_224010498.1">
    <property type="nucleotide sequence ID" value="NZ_CAJZAF010000065.1"/>
</dbReference>
<evidence type="ECO:0000313" key="5">
    <source>
        <dbReference type="EMBL" id="CAG9187293.1"/>
    </source>
</evidence>
<dbReference type="Pfam" id="PF12802">
    <property type="entry name" value="MarR_2"/>
    <property type="match status" value="1"/>
</dbReference>
<feature type="domain" description="HTH marR-type" evidence="4">
    <location>
        <begin position="1"/>
        <end position="140"/>
    </location>
</feature>
<keyword evidence="6" id="KW-1185">Reference proteome</keyword>
<dbReference type="EMBL" id="CAJZAF010000065">
    <property type="protein sequence ID" value="CAG9187293.1"/>
    <property type="molecule type" value="Genomic_DNA"/>
</dbReference>
<evidence type="ECO:0000256" key="3">
    <source>
        <dbReference type="ARBA" id="ARBA00023163"/>
    </source>
</evidence>
<proteinExistence type="predicted"/>
<dbReference type="InterPro" id="IPR036390">
    <property type="entry name" value="WH_DNA-bd_sf"/>
</dbReference>
<protein>
    <submittedName>
        <fullName evidence="5">Transcriptional regulator SlyA</fullName>
    </submittedName>
</protein>
<evidence type="ECO:0000256" key="1">
    <source>
        <dbReference type="ARBA" id="ARBA00023015"/>
    </source>
</evidence>
<accession>A0ABM8Y3S1</accession>
<evidence type="ECO:0000256" key="2">
    <source>
        <dbReference type="ARBA" id="ARBA00023125"/>
    </source>
</evidence>
<dbReference type="PANTHER" id="PTHR33164">
    <property type="entry name" value="TRANSCRIPTIONAL REGULATOR, MARR FAMILY"/>
    <property type="match status" value="1"/>
</dbReference>
<keyword evidence="3" id="KW-0804">Transcription</keyword>
<organism evidence="5 6">
    <name type="scientific">Cupriavidus pinatubonensis</name>
    <dbReference type="NCBI Taxonomy" id="248026"/>
    <lineage>
        <taxon>Bacteria</taxon>
        <taxon>Pseudomonadati</taxon>
        <taxon>Pseudomonadota</taxon>
        <taxon>Betaproteobacteria</taxon>
        <taxon>Burkholderiales</taxon>
        <taxon>Burkholderiaceae</taxon>
        <taxon>Cupriavidus</taxon>
    </lineage>
</organism>
<sequence length="152" mass="16754">MDAIERTLHSFTAAIQPAKRAWTQAAATVMADESLTMSLAVVIVLTHRRSDVHQKMLADEVGVNPAAIVRLLDQGEAAGLLDRHDAPTDRRVKVVKLTRKGRQVADRLETVASALRVQLLGDVPLEDVETATRVLRLLEERSIRYLAEAGQQ</sequence>
<gene>
    <name evidence="5" type="primary">slyA_2</name>
    <name evidence="5" type="ORF">LMG23994_06738</name>
</gene>
<dbReference type="SMART" id="SM00347">
    <property type="entry name" value="HTH_MARR"/>
    <property type="match status" value="1"/>
</dbReference>
<dbReference type="PRINTS" id="PR00598">
    <property type="entry name" value="HTHMARR"/>
</dbReference>
<dbReference type="PROSITE" id="PS50995">
    <property type="entry name" value="HTH_MARR_2"/>
    <property type="match status" value="1"/>
</dbReference>
<evidence type="ECO:0000313" key="6">
    <source>
        <dbReference type="Proteomes" id="UP000701702"/>
    </source>
</evidence>
<keyword evidence="1" id="KW-0805">Transcription regulation</keyword>
<dbReference type="InterPro" id="IPR039422">
    <property type="entry name" value="MarR/SlyA-like"/>
</dbReference>
<reference evidence="5 6" key="1">
    <citation type="submission" date="2021-08" db="EMBL/GenBank/DDBJ databases">
        <authorList>
            <person name="Peeters C."/>
        </authorList>
    </citation>
    <scope>NUCLEOTIDE SEQUENCE [LARGE SCALE GENOMIC DNA]</scope>
    <source>
        <strain evidence="5 6">LMG 23994</strain>
    </source>
</reference>
<dbReference type="InterPro" id="IPR000835">
    <property type="entry name" value="HTH_MarR-typ"/>
</dbReference>
<name>A0ABM8Y3S1_9BURK</name>
<dbReference type="InterPro" id="IPR036388">
    <property type="entry name" value="WH-like_DNA-bd_sf"/>
</dbReference>
<dbReference type="PANTHER" id="PTHR33164:SF64">
    <property type="entry name" value="TRANSCRIPTIONAL REGULATOR SLYA"/>
    <property type="match status" value="1"/>
</dbReference>
<dbReference type="Gene3D" id="1.10.10.10">
    <property type="entry name" value="Winged helix-like DNA-binding domain superfamily/Winged helix DNA-binding domain"/>
    <property type="match status" value="1"/>
</dbReference>
<dbReference type="Proteomes" id="UP000701702">
    <property type="component" value="Unassembled WGS sequence"/>
</dbReference>